<proteinExistence type="predicted"/>
<evidence type="ECO:0008006" key="6">
    <source>
        <dbReference type="Google" id="ProtNLM"/>
    </source>
</evidence>
<accession>A0A167HVI2</accession>
<sequence>MNQGLIGNWSPGIGDPSLAGWLTVLLYGAAAWTVWRLLREWTEPPRHSARYEKWFWRMLLLGLVMLGINKQLDLQSALTEIGRIMADKQGWYKHRSQFQMAFIAGIAMLGLTLFAATLNLIWGAPSPTFWGLLGGTGLVVFVIIRAASFHHVDAVLGHRFSGFQVNWIVEMGALLVITASAWRRRGAH</sequence>
<keyword evidence="1" id="KW-0812">Transmembrane</keyword>
<feature type="transmembrane region" description="Helical" evidence="1">
    <location>
        <begin position="54"/>
        <end position="72"/>
    </location>
</feature>
<organism evidence="2 5">
    <name type="scientific">Hydrogenophaga crassostreae</name>
    <dbReference type="NCBI Taxonomy" id="1763535"/>
    <lineage>
        <taxon>Bacteria</taxon>
        <taxon>Pseudomonadati</taxon>
        <taxon>Pseudomonadota</taxon>
        <taxon>Betaproteobacteria</taxon>
        <taxon>Burkholderiales</taxon>
        <taxon>Comamonadaceae</taxon>
        <taxon>Hydrogenophaga</taxon>
    </lineage>
</organism>
<dbReference type="Proteomes" id="UP000185680">
    <property type="component" value="Chromosome"/>
</dbReference>
<feature type="transmembrane region" description="Helical" evidence="1">
    <location>
        <begin position="100"/>
        <end position="122"/>
    </location>
</feature>
<evidence type="ECO:0000256" key="1">
    <source>
        <dbReference type="SAM" id="Phobius"/>
    </source>
</evidence>
<reference evidence="2 5" key="2">
    <citation type="submission" date="2016-10" db="EMBL/GenBank/DDBJ databases">
        <title>Hydorgenophaga sp. LPB0072 isolated from gastropod.</title>
        <authorList>
            <person name="Kim E."/>
            <person name="Yi H."/>
        </authorList>
    </citation>
    <scope>NUCLEOTIDE SEQUENCE [LARGE SCALE GENOMIC DNA]</scope>
    <source>
        <strain evidence="2 5">LPB0072</strain>
    </source>
</reference>
<evidence type="ECO:0000313" key="4">
    <source>
        <dbReference type="Proteomes" id="UP000185657"/>
    </source>
</evidence>
<dbReference type="KEGG" id="hyl:LPB072_12175"/>
<name>A0A167HVI2_9BURK</name>
<dbReference type="EMBL" id="LVWD01000013">
    <property type="protein sequence ID" value="OAD41792.1"/>
    <property type="molecule type" value="Genomic_DNA"/>
</dbReference>
<dbReference type="AlphaFoldDB" id="A0A167HVI2"/>
<feature type="transmembrane region" description="Helical" evidence="1">
    <location>
        <begin position="18"/>
        <end position="38"/>
    </location>
</feature>
<gene>
    <name evidence="2" type="ORF">LPB072_12175</name>
    <name evidence="3" type="ORF">LPB72_10800</name>
</gene>
<evidence type="ECO:0000313" key="3">
    <source>
        <dbReference type="EMBL" id="OAD41792.1"/>
    </source>
</evidence>
<dbReference type="RefSeq" id="WP_066090062.1">
    <property type="nucleotide sequence ID" value="NZ_CP017476.1"/>
</dbReference>
<keyword evidence="4" id="KW-1185">Reference proteome</keyword>
<protein>
    <recommendedName>
        <fullName evidence="6">Isopropylmalate isomerase</fullName>
    </recommendedName>
</protein>
<feature type="transmembrane region" description="Helical" evidence="1">
    <location>
        <begin position="164"/>
        <end position="182"/>
    </location>
</feature>
<feature type="transmembrane region" description="Helical" evidence="1">
    <location>
        <begin position="129"/>
        <end position="152"/>
    </location>
</feature>
<keyword evidence="1" id="KW-1133">Transmembrane helix</keyword>
<evidence type="ECO:0000313" key="2">
    <source>
        <dbReference type="EMBL" id="AOW13501.1"/>
    </source>
</evidence>
<evidence type="ECO:0000313" key="5">
    <source>
        <dbReference type="Proteomes" id="UP000185680"/>
    </source>
</evidence>
<dbReference type="Proteomes" id="UP000185657">
    <property type="component" value="Unassembled WGS sequence"/>
</dbReference>
<dbReference type="OrthoDB" id="428401at2"/>
<dbReference type="STRING" id="1763535.LPB072_12175"/>
<dbReference type="EMBL" id="CP017476">
    <property type="protein sequence ID" value="AOW13501.1"/>
    <property type="molecule type" value="Genomic_DNA"/>
</dbReference>
<reference evidence="3 4" key="1">
    <citation type="submission" date="2016-02" db="EMBL/GenBank/DDBJ databases">
        <title>Draft genome sequence of Hydrogenophaga sp. LPB0072.</title>
        <authorList>
            <person name="Shin S.-K."/>
            <person name="Yi H."/>
        </authorList>
    </citation>
    <scope>NUCLEOTIDE SEQUENCE [LARGE SCALE GENOMIC DNA]</scope>
    <source>
        <strain evidence="3 4">LPB0072</strain>
    </source>
</reference>
<keyword evidence="1" id="KW-0472">Membrane</keyword>